<keyword evidence="4" id="KW-0796">Tight junction</keyword>
<dbReference type="OrthoDB" id="9895009at2759"/>
<dbReference type="EMBL" id="BEZZ01001165">
    <property type="protein sequence ID" value="GCC38356.1"/>
    <property type="molecule type" value="Genomic_DNA"/>
</dbReference>
<evidence type="ECO:0000256" key="2">
    <source>
        <dbReference type="ARBA" id="ARBA00004651"/>
    </source>
</evidence>
<dbReference type="PANTHER" id="PTHR12002">
    <property type="entry name" value="CLAUDIN"/>
    <property type="match status" value="1"/>
</dbReference>
<dbReference type="GO" id="GO:0005886">
    <property type="term" value="C:plasma membrane"/>
    <property type="evidence" value="ECO:0007669"/>
    <property type="project" value="UniProtKB-SubCell"/>
</dbReference>
<comment type="caution">
    <text evidence="11">The sequence shown here is derived from an EMBL/GenBank/DDBJ whole genome shotgun (WGS) entry which is preliminary data.</text>
</comment>
<evidence type="ECO:0000256" key="8">
    <source>
        <dbReference type="ARBA" id="ARBA00022989"/>
    </source>
</evidence>
<evidence type="ECO:0000256" key="4">
    <source>
        <dbReference type="ARBA" id="ARBA00022427"/>
    </source>
</evidence>
<dbReference type="STRING" id="137246.A0A401T6S3"/>
<keyword evidence="6 10" id="KW-0812">Transmembrane</keyword>
<evidence type="ECO:0000313" key="12">
    <source>
        <dbReference type="Proteomes" id="UP000287033"/>
    </source>
</evidence>
<evidence type="ECO:0000313" key="11">
    <source>
        <dbReference type="EMBL" id="GCC38356.1"/>
    </source>
</evidence>
<evidence type="ECO:0000256" key="10">
    <source>
        <dbReference type="SAM" id="Phobius"/>
    </source>
</evidence>
<keyword evidence="8 10" id="KW-1133">Transmembrane helix</keyword>
<dbReference type="Proteomes" id="UP000287033">
    <property type="component" value="Unassembled WGS sequence"/>
</dbReference>
<feature type="transmembrane region" description="Helical" evidence="10">
    <location>
        <begin position="12"/>
        <end position="32"/>
    </location>
</feature>
<organism evidence="11 12">
    <name type="scientific">Chiloscyllium punctatum</name>
    <name type="common">Brownbanded bambooshark</name>
    <name type="synonym">Hemiscyllium punctatum</name>
    <dbReference type="NCBI Taxonomy" id="137246"/>
    <lineage>
        <taxon>Eukaryota</taxon>
        <taxon>Metazoa</taxon>
        <taxon>Chordata</taxon>
        <taxon>Craniata</taxon>
        <taxon>Vertebrata</taxon>
        <taxon>Chondrichthyes</taxon>
        <taxon>Elasmobranchii</taxon>
        <taxon>Galeomorphii</taxon>
        <taxon>Galeoidea</taxon>
        <taxon>Orectolobiformes</taxon>
        <taxon>Hemiscylliidae</taxon>
        <taxon>Chiloscyllium</taxon>
    </lineage>
</organism>
<comment type="subcellular location">
    <subcellularLocation>
        <location evidence="1">Cell junction</location>
        <location evidence="1">Tight junction</location>
    </subcellularLocation>
    <subcellularLocation>
        <location evidence="2">Cell membrane</location>
        <topology evidence="2">Multi-pass membrane protein</topology>
    </subcellularLocation>
</comment>
<keyword evidence="5" id="KW-1003">Cell membrane</keyword>
<evidence type="ECO:0008006" key="13">
    <source>
        <dbReference type="Google" id="ProtNLM"/>
    </source>
</evidence>
<keyword evidence="9 10" id="KW-0472">Membrane</keyword>
<comment type="similarity">
    <text evidence="3">Belongs to the claudin family.</text>
</comment>
<dbReference type="Gene3D" id="1.20.140.150">
    <property type="match status" value="1"/>
</dbReference>
<keyword evidence="7" id="KW-0965">Cell junction</keyword>
<evidence type="ECO:0000256" key="6">
    <source>
        <dbReference type="ARBA" id="ARBA00022692"/>
    </source>
</evidence>
<keyword evidence="12" id="KW-1185">Reference proteome</keyword>
<evidence type="ECO:0000256" key="9">
    <source>
        <dbReference type="ARBA" id="ARBA00023136"/>
    </source>
</evidence>
<reference evidence="11 12" key="1">
    <citation type="journal article" date="2018" name="Nat. Ecol. Evol.">
        <title>Shark genomes provide insights into elasmobranch evolution and the origin of vertebrates.</title>
        <authorList>
            <person name="Hara Y"/>
            <person name="Yamaguchi K"/>
            <person name="Onimaru K"/>
            <person name="Kadota M"/>
            <person name="Koyanagi M"/>
            <person name="Keeley SD"/>
            <person name="Tatsumi K"/>
            <person name="Tanaka K"/>
            <person name="Motone F"/>
            <person name="Kageyama Y"/>
            <person name="Nozu R"/>
            <person name="Adachi N"/>
            <person name="Nishimura O"/>
            <person name="Nakagawa R"/>
            <person name="Tanegashima C"/>
            <person name="Kiyatake I"/>
            <person name="Matsumoto R"/>
            <person name="Murakumo K"/>
            <person name="Nishida K"/>
            <person name="Terakita A"/>
            <person name="Kuratani S"/>
            <person name="Sato K"/>
            <person name="Hyodo S Kuraku.S."/>
        </authorList>
    </citation>
    <scope>NUCLEOTIDE SEQUENCE [LARGE SCALE GENOMIC DNA]</scope>
</reference>
<evidence type="ECO:0000256" key="3">
    <source>
        <dbReference type="ARBA" id="ARBA00008295"/>
    </source>
</evidence>
<evidence type="ECO:0000256" key="5">
    <source>
        <dbReference type="ARBA" id="ARBA00022475"/>
    </source>
</evidence>
<accession>A0A401T6S3</accession>
<dbReference type="GO" id="GO:0005923">
    <property type="term" value="C:bicellular tight junction"/>
    <property type="evidence" value="ECO:0007669"/>
    <property type="project" value="UniProtKB-SubCell"/>
</dbReference>
<proteinExistence type="inferred from homology"/>
<sequence>MGHHGSRVALQLVGLVLGTVGWIGSAIATGLIQWRVWRVSSPEITSGVAWVGIWRVCLYSRPLATPPFQGMSCRRLGALDSFVPSEIGVGQGMMLAAVVLGALGKVATVYGLWDAYIGAVFSEGVSHCGVSVGSQTAAVSHCLLEGRLAFLWRLYRLTTTLPTHRPQPDPELLTQS</sequence>
<name>A0A401T6S3_CHIPU</name>
<gene>
    <name evidence="11" type="ORF">chiPu_0016870</name>
</gene>
<evidence type="ECO:0000256" key="7">
    <source>
        <dbReference type="ARBA" id="ARBA00022949"/>
    </source>
</evidence>
<dbReference type="AlphaFoldDB" id="A0A401T6S3"/>
<dbReference type="InterPro" id="IPR006187">
    <property type="entry name" value="Claudin"/>
</dbReference>
<evidence type="ECO:0000256" key="1">
    <source>
        <dbReference type="ARBA" id="ARBA00004435"/>
    </source>
</evidence>
<protein>
    <recommendedName>
        <fullName evidence="13">Claudin</fullName>
    </recommendedName>
</protein>
<dbReference type="GO" id="GO:0005198">
    <property type="term" value="F:structural molecule activity"/>
    <property type="evidence" value="ECO:0007669"/>
    <property type="project" value="InterPro"/>
</dbReference>